<evidence type="ECO:0000256" key="2">
    <source>
        <dbReference type="ARBA" id="ARBA00017846"/>
    </source>
</evidence>
<keyword evidence="10" id="KW-0234">DNA repair</keyword>
<keyword evidence="9" id="KW-0233">DNA recombination</keyword>
<reference evidence="19 20" key="1">
    <citation type="submission" date="2015-02" db="EMBL/GenBank/DDBJ databases">
        <title>Genome Sequence of Jannaschia aquimarina DSM28248, a member of the Roseobacter clade.</title>
        <authorList>
            <person name="Voget S."/>
            <person name="Daniel R."/>
        </authorList>
    </citation>
    <scope>NUCLEOTIDE SEQUENCE [LARGE SCALE GENOMIC DNA]</scope>
    <source>
        <strain evidence="19 20">GSW-M26</strain>
    </source>
</reference>
<dbReference type="SMART" id="SM00487">
    <property type="entry name" value="DEXDc"/>
    <property type="match status" value="1"/>
</dbReference>
<dbReference type="InterPro" id="IPR011545">
    <property type="entry name" value="DEAD/DEAH_box_helicase_dom"/>
</dbReference>
<evidence type="ECO:0000256" key="1">
    <source>
        <dbReference type="ARBA" id="ARBA00007504"/>
    </source>
</evidence>
<dbReference type="RefSeq" id="WP_043918130.1">
    <property type="nucleotide sequence ID" value="NZ_FZPF01000011.1"/>
</dbReference>
<dbReference type="SUPFAM" id="SSF50249">
    <property type="entry name" value="Nucleic acid-binding proteins"/>
    <property type="match status" value="1"/>
</dbReference>
<dbReference type="SMART" id="SM00490">
    <property type="entry name" value="HELICc"/>
    <property type="match status" value="1"/>
</dbReference>
<dbReference type="OrthoDB" id="9804325at2"/>
<dbReference type="PROSITE" id="PS51194">
    <property type="entry name" value="HELICASE_CTER"/>
    <property type="match status" value="1"/>
</dbReference>
<keyword evidence="3" id="KW-0547">Nucleotide-binding</keyword>
<dbReference type="NCBIfam" id="NF008165">
    <property type="entry name" value="PRK10917.1-3"/>
    <property type="match status" value="1"/>
</dbReference>
<evidence type="ECO:0000256" key="5">
    <source>
        <dbReference type="ARBA" id="ARBA00022801"/>
    </source>
</evidence>
<keyword evidence="4" id="KW-0227">DNA damage</keyword>
<dbReference type="PANTHER" id="PTHR47964:SF1">
    <property type="entry name" value="ATP-DEPENDENT DNA HELICASE HOMOLOG RECG, CHLOROPLASTIC"/>
    <property type="match status" value="1"/>
</dbReference>
<keyword evidence="8" id="KW-0238">DNA-binding</keyword>
<protein>
    <recommendedName>
        <fullName evidence="2">ATP-dependent DNA helicase RecG</fullName>
        <ecNumber evidence="13">5.6.2.4</ecNumber>
    </recommendedName>
    <alternativeName>
        <fullName evidence="15">DNA branch migration protein RecG</fullName>
    </alternativeName>
    <alternativeName>
        <fullName evidence="16">Probable DNA 3'-5' helicase RecG</fullName>
    </alternativeName>
</protein>
<dbReference type="PANTHER" id="PTHR47964">
    <property type="entry name" value="ATP-DEPENDENT DNA HELICASE HOMOLOG RECG, CHLOROPLASTIC"/>
    <property type="match status" value="1"/>
</dbReference>
<evidence type="ECO:0000256" key="7">
    <source>
        <dbReference type="ARBA" id="ARBA00022840"/>
    </source>
</evidence>
<dbReference type="InterPro" id="IPR001650">
    <property type="entry name" value="Helicase_C-like"/>
</dbReference>
<evidence type="ECO:0000256" key="11">
    <source>
        <dbReference type="ARBA" id="ARBA00023235"/>
    </source>
</evidence>
<evidence type="ECO:0000256" key="14">
    <source>
        <dbReference type="ARBA" id="ARBA00048988"/>
    </source>
</evidence>
<gene>
    <name evidence="19" type="primary">recG</name>
    <name evidence="19" type="ORF">jaqu_12860</name>
</gene>
<organism evidence="19 20">
    <name type="scientific">Jannaschia aquimarina</name>
    <dbReference type="NCBI Taxonomy" id="935700"/>
    <lineage>
        <taxon>Bacteria</taxon>
        <taxon>Pseudomonadati</taxon>
        <taxon>Pseudomonadota</taxon>
        <taxon>Alphaproteobacteria</taxon>
        <taxon>Rhodobacterales</taxon>
        <taxon>Roseobacteraceae</taxon>
        <taxon>Jannaschia</taxon>
    </lineage>
</organism>
<evidence type="ECO:0000259" key="17">
    <source>
        <dbReference type="PROSITE" id="PS51192"/>
    </source>
</evidence>
<dbReference type="InterPro" id="IPR014001">
    <property type="entry name" value="Helicase_ATP-bd"/>
</dbReference>
<evidence type="ECO:0000259" key="18">
    <source>
        <dbReference type="PROSITE" id="PS51194"/>
    </source>
</evidence>
<dbReference type="GO" id="GO:0006281">
    <property type="term" value="P:DNA repair"/>
    <property type="evidence" value="ECO:0007669"/>
    <property type="project" value="UniProtKB-KW"/>
</dbReference>
<evidence type="ECO:0000256" key="4">
    <source>
        <dbReference type="ARBA" id="ARBA00022763"/>
    </source>
</evidence>
<evidence type="ECO:0000256" key="12">
    <source>
        <dbReference type="ARBA" id="ARBA00034617"/>
    </source>
</evidence>
<dbReference type="InterPro" id="IPR045562">
    <property type="entry name" value="RecG_dom3_C"/>
</dbReference>
<dbReference type="Pfam" id="PF00271">
    <property type="entry name" value="Helicase_C"/>
    <property type="match status" value="1"/>
</dbReference>
<comment type="catalytic activity">
    <reaction evidence="12">
        <text>Couples ATP hydrolysis with the unwinding of duplex DNA by translocating in the 3'-5' direction.</text>
        <dbReference type="EC" id="5.6.2.4"/>
    </reaction>
</comment>
<dbReference type="EC" id="5.6.2.4" evidence="13"/>
<feature type="domain" description="Helicase C-terminal" evidence="18">
    <location>
        <begin position="460"/>
        <end position="620"/>
    </location>
</feature>
<name>A0A0D1DAK7_9RHOB</name>
<evidence type="ECO:0000256" key="13">
    <source>
        <dbReference type="ARBA" id="ARBA00034808"/>
    </source>
</evidence>
<dbReference type="CDD" id="cd17992">
    <property type="entry name" value="DEXHc_RecG"/>
    <property type="match status" value="1"/>
</dbReference>
<keyword evidence="5 19" id="KW-0378">Hydrolase</keyword>
<evidence type="ECO:0000256" key="9">
    <source>
        <dbReference type="ARBA" id="ARBA00023172"/>
    </source>
</evidence>
<dbReference type="PATRIC" id="fig|935700.4.peg.1341"/>
<evidence type="ECO:0000256" key="10">
    <source>
        <dbReference type="ARBA" id="ARBA00023204"/>
    </source>
</evidence>
<dbReference type="CDD" id="cd04488">
    <property type="entry name" value="RecG_wedge_OBF"/>
    <property type="match status" value="1"/>
</dbReference>
<evidence type="ECO:0000256" key="15">
    <source>
        <dbReference type="ARBA" id="ARBA00049803"/>
    </source>
</evidence>
<dbReference type="InterPro" id="IPR027417">
    <property type="entry name" value="P-loop_NTPase"/>
</dbReference>
<keyword evidence="7" id="KW-0067">ATP-binding</keyword>
<dbReference type="GO" id="GO:0006310">
    <property type="term" value="P:DNA recombination"/>
    <property type="evidence" value="ECO:0007669"/>
    <property type="project" value="UniProtKB-KW"/>
</dbReference>
<dbReference type="AlphaFoldDB" id="A0A0D1DAK7"/>
<dbReference type="NCBIfam" id="NF008168">
    <property type="entry name" value="PRK10917.2-2"/>
    <property type="match status" value="1"/>
</dbReference>
<evidence type="ECO:0000313" key="19">
    <source>
        <dbReference type="EMBL" id="KIT16973.1"/>
    </source>
</evidence>
<keyword evidence="11" id="KW-0413">Isomerase</keyword>
<comment type="caution">
    <text evidence="19">The sequence shown here is derived from an EMBL/GenBank/DDBJ whole genome shotgun (WGS) entry which is preliminary data.</text>
</comment>
<evidence type="ECO:0000313" key="20">
    <source>
        <dbReference type="Proteomes" id="UP000032232"/>
    </source>
</evidence>
<dbReference type="FunFam" id="3.40.50.300:FF:000391">
    <property type="entry name" value="ATP-dependent DNA helicase RecG"/>
    <property type="match status" value="1"/>
</dbReference>
<evidence type="ECO:0000256" key="16">
    <source>
        <dbReference type="ARBA" id="ARBA00049819"/>
    </source>
</evidence>
<feature type="domain" description="Helicase ATP-binding" evidence="17">
    <location>
        <begin position="280"/>
        <end position="441"/>
    </location>
</feature>
<dbReference type="SUPFAM" id="SSF52540">
    <property type="entry name" value="P-loop containing nucleoside triphosphate hydrolases"/>
    <property type="match status" value="2"/>
</dbReference>
<dbReference type="PROSITE" id="PS51192">
    <property type="entry name" value="HELICASE_ATP_BIND_1"/>
    <property type="match status" value="1"/>
</dbReference>
<dbReference type="InterPro" id="IPR012340">
    <property type="entry name" value="NA-bd_OB-fold"/>
</dbReference>
<dbReference type="GO" id="GO:0005524">
    <property type="term" value="F:ATP binding"/>
    <property type="evidence" value="ECO:0007669"/>
    <property type="project" value="UniProtKB-KW"/>
</dbReference>
<comment type="catalytic activity">
    <reaction evidence="14">
        <text>ATP + H2O = ADP + phosphate + H(+)</text>
        <dbReference type="Rhea" id="RHEA:13065"/>
        <dbReference type="ChEBI" id="CHEBI:15377"/>
        <dbReference type="ChEBI" id="CHEBI:15378"/>
        <dbReference type="ChEBI" id="CHEBI:30616"/>
        <dbReference type="ChEBI" id="CHEBI:43474"/>
        <dbReference type="ChEBI" id="CHEBI:456216"/>
        <dbReference type="EC" id="5.6.2.4"/>
    </reaction>
</comment>
<dbReference type="GO" id="GO:0003677">
    <property type="term" value="F:DNA binding"/>
    <property type="evidence" value="ECO:0007669"/>
    <property type="project" value="UniProtKB-KW"/>
</dbReference>
<evidence type="ECO:0000256" key="8">
    <source>
        <dbReference type="ARBA" id="ARBA00023125"/>
    </source>
</evidence>
<dbReference type="Gene3D" id="3.40.50.300">
    <property type="entry name" value="P-loop containing nucleotide triphosphate hydrolases"/>
    <property type="match status" value="2"/>
</dbReference>
<keyword evidence="6" id="KW-0347">Helicase</keyword>
<evidence type="ECO:0000256" key="6">
    <source>
        <dbReference type="ARBA" id="ARBA00022806"/>
    </source>
</evidence>
<accession>A0A0D1DAK7</accession>
<sequence length="694" mass="75507">MSGRPERLFPLFASLETLPGVGPKSARLMANLAIATPKDLLLTLPEKGIDRAPVDSVLDATLPATVTVPVTILRHMRPPSNRQPHRIEVEDARTTFQIVYFRGHPKQLEDLLPTGERRTVSGKVELYDGLAQMPHPDYVLREGERLPPYEPVYPLTQGLTNKVMARAVEGALARLPDLPEWIDPALLSERDWPSFAEALRMAHHPAATKDLSPTALARQRLAYDELFAHQLTLALARASDRKRKGRVSEGDGRLRKRVADALPFAPTAAQIRSVDEIAADMAAPRRMNRLLQGDVGSGKTLVALMALLVAVEAGGQGVMMAPTEILARQHAEGLRPLAEAAGVVLELLTGRDKGRERQAKLDALARGDIQILVGTHAVFQRDVAFADLRLAVIDEQHRFGVRQRMLLGEKNAAVDVLVMTATPIPRSLALTQYGDMDLSVLDEKPPGRTPVTTSAVPVGRMDDVIARLRGAIAEGRQAYWVCPLVEESEVMDVTSAEERFRSLRAALGEGRVGLVHGQMAPAEKDAAMARFVSGETSVLVATTVIEVGVNVPNASIMVIERADTFGLAQLHQLRGRVGRGAAASTCLLLYKPPLGKTAEARLRILRETEDGFRISEEDLALRGAGDVIGTAQSGLPRFCIADLERQSALMETASRDARALLSADPALTTRRGEAARLLLWLTEQDRALRLLSVG</sequence>
<evidence type="ECO:0000256" key="3">
    <source>
        <dbReference type="ARBA" id="ARBA00022741"/>
    </source>
</evidence>
<dbReference type="GO" id="GO:0043138">
    <property type="term" value="F:3'-5' DNA helicase activity"/>
    <property type="evidence" value="ECO:0007669"/>
    <property type="project" value="UniProtKB-EC"/>
</dbReference>
<comment type="similarity">
    <text evidence="1">Belongs to the helicase family. RecG subfamily.</text>
</comment>
<proteinExistence type="inferred from homology"/>
<dbReference type="InterPro" id="IPR047112">
    <property type="entry name" value="RecG/Mfd"/>
</dbReference>
<dbReference type="Pfam" id="PF00270">
    <property type="entry name" value="DEAD"/>
    <property type="match status" value="1"/>
</dbReference>
<dbReference type="EMBL" id="JYFE01000024">
    <property type="protein sequence ID" value="KIT16973.1"/>
    <property type="molecule type" value="Genomic_DNA"/>
</dbReference>
<dbReference type="NCBIfam" id="NF008164">
    <property type="entry name" value="PRK10917.1-2"/>
    <property type="match status" value="1"/>
</dbReference>
<dbReference type="GO" id="GO:0016887">
    <property type="term" value="F:ATP hydrolysis activity"/>
    <property type="evidence" value="ECO:0007669"/>
    <property type="project" value="RHEA"/>
</dbReference>
<dbReference type="Proteomes" id="UP000032232">
    <property type="component" value="Unassembled WGS sequence"/>
</dbReference>
<dbReference type="STRING" id="935700.jaqu_12860"/>
<keyword evidence="20" id="KW-1185">Reference proteome</keyword>
<dbReference type="Pfam" id="PF19833">
    <property type="entry name" value="RecG_dom3_C"/>
    <property type="match status" value="1"/>
</dbReference>